<feature type="transmembrane region" description="Helical" evidence="6">
    <location>
        <begin position="446"/>
        <end position="469"/>
    </location>
</feature>
<evidence type="ECO:0000256" key="3">
    <source>
        <dbReference type="ARBA" id="ARBA00022989"/>
    </source>
</evidence>
<sequence>MEIEHKDVSLAEDGSKAPEVESYSRILDRSLWTRKEFLILSAGVLIQACAYSFEANLYFGILNYVTGYFTASSIGSILPTILEILKAALVPFYIKISDVVGRAESISIAMFIYLVGFVIQGTSRSFVDLAVGQIFYGMGATGVMALTQVLIADTTRLIDRGIMFALWDVPGLASIFMAQALIDPLTIPKKDESKDKWRMGFLAMGLVSLVGVAVLLTPLWYLQLKAKRTKNRVFQRRSVRWLLHEFDAIGALLLTAGMSLTLLPLILANTYEGNWKNGAVIAMICSGVASIILLVIWETKYTDRPIMSMKIWANRTAFGGLVIGLVFAIMNSVNYQYFTLYLNVSRGITFGEALLLERGYPVVWIVCQLITALLMKRFKTCRPFVWIGIIIHVLGVGLMIPARAPSSSDAFLVISQAIAGGGAGIANVASSVAVTGIVDKKDVATVVGVQQVLASVGYAVGGALAGGVWTQYLPTRLAKHITSPYDENLALNDPLEYIPNLDPVTKSQLVTAYGDSQMLMSIITCCIAVIACICTLMMKHVDLLQDQPNQGTQDESADAPIVDEKATRE</sequence>
<feature type="transmembrane region" description="Helical" evidence="6">
    <location>
        <begin position="384"/>
        <end position="404"/>
    </location>
</feature>
<gene>
    <name evidence="8" type="ORF">BGW38_009152</name>
</gene>
<dbReference type="InterPro" id="IPR011701">
    <property type="entry name" value="MFS"/>
</dbReference>
<dbReference type="AlphaFoldDB" id="A0A9P6G2F4"/>
<evidence type="ECO:0000313" key="9">
    <source>
        <dbReference type="Proteomes" id="UP000780801"/>
    </source>
</evidence>
<dbReference type="Gene3D" id="1.20.1250.20">
    <property type="entry name" value="MFS general substrate transporter like domains"/>
    <property type="match status" value="2"/>
</dbReference>
<dbReference type="PANTHER" id="PTHR23501:SF87">
    <property type="entry name" value="SIDEROPHORE IRON TRANSPORTER 2"/>
    <property type="match status" value="1"/>
</dbReference>
<dbReference type="SUPFAM" id="SSF103473">
    <property type="entry name" value="MFS general substrate transporter"/>
    <property type="match status" value="1"/>
</dbReference>
<keyword evidence="2 6" id="KW-0812">Transmembrane</keyword>
<feature type="transmembrane region" description="Helical" evidence="6">
    <location>
        <begin position="37"/>
        <end position="53"/>
    </location>
</feature>
<feature type="transmembrane region" description="Helical" evidence="6">
    <location>
        <begin position="318"/>
        <end position="338"/>
    </location>
</feature>
<feature type="transmembrane region" description="Helical" evidence="6">
    <location>
        <begin position="73"/>
        <end position="94"/>
    </location>
</feature>
<keyword evidence="4 6" id="KW-0472">Membrane</keyword>
<protein>
    <recommendedName>
        <fullName evidence="7">Major facilitator superfamily (MFS) profile domain-containing protein</fullName>
    </recommendedName>
</protein>
<keyword evidence="3 6" id="KW-1133">Transmembrane helix</keyword>
<accession>A0A9P6G2F4</accession>
<feature type="transmembrane region" description="Helical" evidence="6">
    <location>
        <begin position="242"/>
        <end position="267"/>
    </location>
</feature>
<dbReference type="InterPro" id="IPR036259">
    <property type="entry name" value="MFS_trans_sf"/>
</dbReference>
<evidence type="ECO:0000256" key="4">
    <source>
        <dbReference type="ARBA" id="ARBA00023136"/>
    </source>
</evidence>
<evidence type="ECO:0000256" key="1">
    <source>
        <dbReference type="ARBA" id="ARBA00004141"/>
    </source>
</evidence>
<evidence type="ECO:0000259" key="7">
    <source>
        <dbReference type="PROSITE" id="PS50850"/>
    </source>
</evidence>
<feature type="transmembrane region" description="Helical" evidence="6">
    <location>
        <begin position="518"/>
        <end position="538"/>
    </location>
</feature>
<organism evidence="8 9">
    <name type="scientific">Lunasporangiospora selenospora</name>
    <dbReference type="NCBI Taxonomy" id="979761"/>
    <lineage>
        <taxon>Eukaryota</taxon>
        <taxon>Fungi</taxon>
        <taxon>Fungi incertae sedis</taxon>
        <taxon>Mucoromycota</taxon>
        <taxon>Mortierellomycotina</taxon>
        <taxon>Mortierellomycetes</taxon>
        <taxon>Mortierellales</taxon>
        <taxon>Mortierellaceae</taxon>
        <taxon>Lunasporangiospora</taxon>
    </lineage>
</organism>
<dbReference type="PANTHER" id="PTHR23501">
    <property type="entry name" value="MAJOR FACILITATOR SUPERFAMILY"/>
    <property type="match status" value="1"/>
</dbReference>
<feature type="transmembrane region" description="Helical" evidence="6">
    <location>
        <begin position="133"/>
        <end position="152"/>
    </location>
</feature>
<dbReference type="GO" id="GO:0005886">
    <property type="term" value="C:plasma membrane"/>
    <property type="evidence" value="ECO:0007669"/>
    <property type="project" value="TreeGrafter"/>
</dbReference>
<comment type="subcellular location">
    <subcellularLocation>
        <location evidence="1">Membrane</location>
        <topology evidence="1">Multi-pass membrane protein</topology>
    </subcellularLocation>
</comment>
<feature type="transmembrane region" description="Helical" evidence="6">
    <location>
        <begin position="106"/>
        <end position="127"/>
    </location>
</feature>
<proteinExistence type="predicted"/>
<evidence type="ECO:0000256" key="6">
    <source>
        <dbReference type="SAM" id="Phobius"/>
    </source>
</evidence>
<feature type="domain" description="Major facilitator superfamily (MFS) profile" evidence="7">
    <location>
        <begin position="36"/>
        <end position="543"/>
    </location>
</feature>
<dbReference type="Proteomes" id="UP000780801">
    <property type="component" value="Unassembled WGS sequence"/>
</dbReference>
<feature type="transmembrane region" description="Helical" evidence="6">
    <location>
        <begin position="410"/>
        <end position="434"/>
    </location>
</feature>
<evidence type="ECO:0000313" key="8">
    <source>
        <dbReference type="EMBL" id="KAF9586155.1"/>
    </source>
</evidence>
<feature type="transmembrane region" description="Helical" evidence="6">
    <location>
        <begin position="202"/>
        <end position="222"/>
    </location>
</feature>
<dbReference type="GO" id="GO:0022857">
    <property type="term" value="F:transmembrane transporter activity"/>
    <property type="evidence" value="ECO:0007669"/>
    <property type="project" value="InterPro"/>
</dbReference>
<dbReference type="Pfam" id="PF07690">
    <property type="entry name" value="MFS_1"/>
    <property type="match status" value="1"/>
</dbReference>
<feature type="transmembrane region" description="Helical" evidence="6">
    <location>
        <begin position="164"/>
        <end position="182"/>
    </location>
</feature>
<evidence type="ECO:0000256" key="2">
    <source>
        <dbReference type="ARBA" id="ARBA00022692"/>
    </source>
</evidence>
<feature type="transmembrane region" description="Helical" evidence="6">
    <location>
        <begin position="358"/>
        <end position="375"/>
    </location>
</feature>
<dbReference type="PROSITE" id="PS50850">
    <property type="entry name" value="MFS"/>
    <property type="match status" value="1"/>
</dbReference>
<feature type="transmembrane region" description="Helical" evidence="6">
    <location>
        <begin position="279"/>
        <end position="297"/>
    </location>
</feature>
<name>A0A9P6G2F4_9FUNG</name>
<dbReference type="InterPro" id="IPR020846">
    <property type="entry name" value="MFS_dom"/>
</dbReference>
<keyword evidence="9" id="KW-1185">Reference proteome</keyword>
<evidence type="ECO:0000256" key="5">
    <source>
        <dbReference type="SAM" id="MobiDB-lite"/>
    </source>
</evidence>
<comment type="caution">
    <text evidence="8">The sequence shown here is derived from an EMBL/GenBank/DDBJ whole genome shotgun (WGS) entry which is preliminary data.</text>
</comment>
<dbReference type="EMBL" id="JAABOA010000066">
    <property type="protein sequence ID" value="KAF9586155.1"/>
    <property type="molecule type" value="Genomic_DNA"/>
</dbReference>
<reference evidence="8" key="1">
    <citation type="journal article" date="2020" name="Fungal Divers.">
        <title>Resolving the Mortierellaceae phylogeny through synthesis of multi-gene phylogenetics and phylogenomics.</title>
        <authorList>
            <person name="Vandepol N."/>
            <person name="Liber J."/>
            <person name="Desiro A."/>
            <person name="Na H."/>
            <person name="Kennedy M."/>
            <person name="Barry K."/>
            <person name="Grigoriev I.V."/>
            <person name="Miller A.N."/>
            <person name="O'Donnell K."/>
            <person name="Stajich J.E."/>
            <person name="Bonito G."/>
        </authorList>
    </citation>
    <scope>NUCLEOTIDE SEQUENCE</scope>
    <source>
        <strain evidence="8">KOD1015</strain>
    </source>
</reference>
<dbReference type="OrthoDB" id="4078873at2759"/>
<feature type="region of interest" description="Disordered" evidence="5">
    <location>
        <begin position="547"/>
        <end position="569"/>
    </location>
</feature>